<dbReference type="UniPathway" id="UPA00070">
    <property type="reaction ID" value="UER00120"/>
</dbReference>
<evidence type="ECO:0000259" key="12">
    <source>
        <dbReference type="SMART" id="SM00934"/>
    </source>
</evidence>
<comment type="pathway">
    <text evidence="1 10">Pyrimidine metabolism; UMP biosynthesis via de novo pathway; UMP from orotate: step 2/2.</text>
</comment>
<feature type="compositionally biased region" description="Acidic residues" evidence="11">
    <location>
        <begin position="167"/>
        <end position="181"/>
    </location>
</feature>
<dbReference type="PROSITE" id="PS00156">
    <property type="entry name" value="OMPDECASE"/>
    <property type="match status" value="1"/>
</dbReference>
<dbReference type="PANTHER" id="PTHR19278:SF9">
    <property type="entry name" value="URIDINE 5'-MONOPHOSPHATE SYNTHASE"/>
    <property type="match status" value="1"/>
</dbReference>
<dbReference type="EC" id="4.1.1.23" evidence="3 10"/>
<evidence type="ECO:0000256" key="8">
    <source>
        <dbReference type="PIRSR" id="PIRSR614732-1"/>
    </source>
</evidence>
<evidence type="ECO:0000313" key="13">
    <source>
        <dbReference type="EMBL" id="KAF2665404.1"/>
    </source>
</evidence>
<dbReference type="EMBL" id="MU004240">
    <property type="protein sequence ID" value="KAF2665404.1"/>
    <property type="molecule type" value="Genomic_DNA"/>
</dbReference>
<evidence type="ECO:0000256" key="7">
    <source>
        <dbReference type="ARBA" id="ARBA00023239"/>
    </source>
</evidence>
<feature type="active site" description="For OMPdecase activity" evidence="8">
    <location>
        <position position="100"/>
    </location>
</feature>
<feature type="domain" description="Orotidine 5'-phosphate decarboxylase" evidence="12">
    <location>
        <begin position="39"/>
        <end position="395"/>
    </location>
</feature>
<feature type="binding site" evidence="9">
    <location>
        <position position="45"/>
    </location>
    <ligand>
        <name>substrate</name>
    </ligand>
</feature>
<dbReference type="GO" id="GO:0004590">
    <property type="term" value="F:orotidine-5'-phosphate decarboxylase activity"/>
    <property type="evidence" value="ECO:0007669"/>
    <property type="project" value="UniProtKB-EC"/>
</dbReference>
<dbReference type="AlphaFoldDB" id="A0A6A6U370"/>
<keyword evidence="7 10" id="KW-0456">Lyase</keyword>
<evidence type="ECO:0000256" key="3">
    <source>
        <dbReference type="ARBA" id="ARBA00012321"/>
    </source>
</evidence>
<keyword evidence="6 10" id="KW-0665">Pyrimidine biosynthesis</keyword>
<gene>
    <name evidence="13" type="ORF">BT63DRAFT_428365</name>
</gene>
<name>A0A6A6U370_9PEZI</name>
<proteinExistence type="inferred from homology"/>
<evidence type="ECO:0000256" key="1">
    <source>
        <dbReference type="ARBA" id="ARBA00004861"/>
    </source>
</evidence>
<dbReference type="PANTHER" id="PTHR19278">
    <property type="entry name" value="OROTATE PHOSPHORIBOSYLTRANSFERASE"/>
    <property type="match status" value="1"/>
</dbReference>
<dbReference type="Pfam" id="PF00215">
    <property type="entry name" value="OMPdecase"/>
    <property type="match status" value="2"/>
</dbReference>
<keyword evidence="14" id="KW-1185">Reference proteome</keyword>
<dbReference type="InterPro" id="IPR018089">
    <property type="entry name" value="OMPdecase_AS"/>
</dbReference>
<dbReference type="NCBIfam" id="TIGR01740">
    <property type="entry name" value="pyrF"/>
    <property type="match status" value="1"/>
</dbReference>
<feature type="region of interest" description="Disordered" evidence="11">
    <location>
        <begin position="159"/>
        <end position="237"/>
    </location>
</feature>
<dbReference type="SMART" id="SM00934">
    <property type="entry name" value="OMPdecase"/>
    <property type="match status" value="1"/>
</dbReference>
<protein>
    <recommendedName>
        <fullName evidence="4 10">Orotidine 5'-phosphate decarboxylase</fullName>
        <ecNumber evidence="3 10">4.1.1.23</ecNumber>
    </recommendedName>
</protein>
<feature type="binding site" evidence="9">
    <location>
        <position position="67"/>
    </location>
    <ligand>
        <name>substrate</name>
    </ligand>
</feature>
<evidence type="ECO:0000256" key="5">
    <source>
        <dbReference type="ARBA" id="ARBA00022793"/>
    </source>
</evidence>
<evidence type="ECO:0000256" key="6">
    <source>
        <dbReference type="ARBA" id="ARBA00022975"/>
    </source>
</evidence>
<organism evidence="13 14">
    <name type="scientific">Microthyrium microscopicum</name>
    <dbReference type="NCBI Taxonomy" id="703497"/>
    <lineage>
        <taxon>Eukaryota</taxon>
        <taxon>Fungi</taxon>
        <taxon>Dikarya</taxon>
        <taxon>Ascomycota</taxon>
        <taxon>Pezizomycotina</taxon>
        <taxon>Dothideomycetes</taxon>
        <taxon>Dothideomycetes incertae sedis</taxon>
        <taxon>Microthyriales</taxon>
        <taxon>Microthyriaceae</taxon>
        <taxon>Microthyrium</taxon>
    </lineage>
</organism>
<feature type="active site" description="For OMPdecase activity" evidence="8">
    <location>
        <position position="98"/>
    </location>
</feature>
<dbReference type="InterPro" id="IPR014732">
    <property type="entry name" value="OMPdecase"/>
</dbReference>
<dbReference type="InterPro" id="IPR001754">
    <property type="entry name" value="OMPdeCOase_dom"/>
</dbReference>
<feature type="compositionally biased region" description="Polar residues" evidence="11">
    <location>
        <begin position="184"/>
        <end position="214"/>
    </location>
</feature>
<dbReference type="InterPro" id="IPR013785">
    <property type="entry name" value="Aldolase_TIM"/>
</dbReference>
<dbReference type="GO" id="GO:0004588">
    <property type="term" value="F:orotate phosphoribosyltransferase activity"/>
    <property type="evidence" value="ECO:0007669"/>
    <property type="project" value="TreeGrafter"/>
</dbReference>
<keyword evidence="5 10" id="KW-0210">Decarboxylase</keyword>
<dbReference type="InterPro" id="IPR011060">
    <property type="entry name" value="RibuloseP-bd_barrel"/>
</dbReference>
<dbReference type="GO" id="GO:0044205">
    <property type="term" value="P:'de novo' UMP biosynthetic process"/>
    <property type="evidence" value="ECO:0007669"/>
    <property type="project" value="UniProtKB-UniPathway"/>
</dbReference>
<evidence type="ECO:0000256" key="2">
    <source>
        <dbReference type="ARBA" id="ARBA00011018"/>
    </source>
</evidence>
<reference evidence="13" key="1">
    <citation type="journal article" date="2020" name="Stud. Mycol.">
        <title>101 Dothideomycetes genomes: a test case for predicting lifestyles and emergence of pathogens.</title>
        <authorList>
            <person name="Haridas S."/>
            <person name="Albert R."/>
            <person name="Binder M."/>
            <person name="Bloem J."/>
            <person name="Labutti K."/>
            <person name="Salamov A."/>
            <person name="Andreopoulos B."/>
            <person name="Baker S."/>
            <person name="Barry K."/>
            <person name="Bills G."/>
            <person name="Bluhm B."/>
            <person name="Cannon C."/>
            <person name="Castanera R."/>
            <person name="Culley D."/>
            <person name="Daum C."/>
            <person name="Ezra D."/>
            <person name="Gonzalez J."/>
            <person name="Henrissat B."/>
            <person name="Kuo A."/>
            <person name="Liang C."/>
            <person name="Lipzen A."/>
            <person name="Lutzoni F."/>
            <person name="Magnuson J."/>
            <person name="Mondo S."/>
            <person name="Nolan M."/>
            <person name="Ohm R."/>
            <person name="Pangilinan J."/>
            <person name="Park H.-J."/>
            <person name="Ramirez L."/>
            <person name="Alfaro M."/>
            <person name="Sun H."/>
            <person name="Tritt A."/>
            <person name="Yoshinaga Y."/>
            <person name="Zwiers L.-H."/>
            <person name="Turgeon B."/>
            <person name="Goodwin S."/>
            <person name="Spatafora J."/>
            <person name="Crous P."/>
            <person name="Grigoriev I."/>
        </authorList>
    </citation>
    <scope>NUCLEOTIDE SEQUENCE</scope>
    <source>
        <strain evidence="13">CBS 115976</strain>
    </source>
</reference>
<dbReference type="OrthoDB" id="10263753at2759"/>
<comment type="catalytic activity">
    <reaction evidence="10">
        <text>orotidine 5'-phosphate + H(+) = UMP + CO2</text>
        <dbReference type="Rhea" id="RHEA:11596"/>
        <dbReference type="ChEBI" id="CHEBI:15378"/>
        <dbReference type="ChEBI" id="CHEBI:16526"/>
        <dbReference type="ChEBI" id="CHEBI:57538"/>
        <dbReference type="ChEBI" id="CHEBI:57865"/>
        <dbReference type="EC" id="4.1.1.23"/>
    </reaction>
</comment>
<evidence type="ECO:0000256" key="10">
    <source>
        <dbReference type="RuleBase" id="RU000512"/>
    </source>
</evidence>
<evidence type="ECO:0000256" key="9">
    <source>
        <dbReference type="PIRSR" id="PIRSR614732-2"/>
    </source>
</evidence>
<comment type="similarity">
    <text evidence="2 10">Belongs to the OMP decarboxylase family.</text>
</comment>
<dbReference type="GO" id="GO:0006207">
    <property type="term" value="P:'de novo' pyrimidine nucleobase biosynthetic process"/>
    <property type="evidence" value="ECO:0007669"/>
    <property type="project" value="InterPro"/>
</dbReference>
<dbReference type="SUPFAM" id="SSF51366">
    <property type="entry name" value="Ribulose-phoshate binding barrel"/>
    <property type="match status" value="2"/>
</dbReference>
<evidence type="ECO:0000256" key="11">
    <source>
        <dbReference type="SAM" id="MobiDB-lite"/>
    </source>
</evidence>
<dbReference type="CDD" id="cd04725">
    <property type="entry name" value="OMP_decarboxylase_like"/>
    <property type="match status" value="1"/>
</dbReference>
<evidence type="ECO:0000256" key="4">
    <source>
        <dbReference type="ARBA" id="ARBA00021923"/>
    </source>
</evidence>
<feature type="active site" description="For OMPdecase activity" evidence="8">
    <location>
        <position position="103"/>
    </location>
</feature>
<sequence length="411" mass="44551">MTESKHHSLTLSFSSRAALPSCPPLNAYLLNLMTIKRTNLCLSADVTTTSELLAIAEELGDQICMLKTHADIISDFSDRTTTQLKEIARRKHFLIFEDRKFADIGSTVQKQYSAGPQSIAKWAELVTVHVLPGPAIVTALKQAAAAAISSYNMTVHTEISSGPAANDSDDSDSYDDREDDSETRTGSPTQNLTTSTTRPFTLRNPSRSSENSFGTPFDENNAHHPVGLSAHKETRKQSIVSISTTISTRSEPLSPAPTKPFFASIPQPDSLDDALARLGPIPYLRSCLLLAQMSSASNLLTPEYTAACVEIARDNPDFVLGYIAQRSLNVNENDNFLTLTPGVKLLPEGMESAGDGLGQQYHSPKQVVGRDGADIIIVGRGILEAEDRAGLAARYRTEAWSAYEARVGARP</sequence>
<dbReference type="Gene3D" id="3.20.20.70">
    <property type="entry name" value="Aldolase class I"/>
    <property type="match status" value="2"/>
</dbReference>
<dbReference type="Proteomes" id="UP000799302">
    <property type="component" value="Unassembled WGS sequence"/>
</dbReference>
<evidence type="ECO:0000313" key="14">
    <source>
        <dbReference type="Proteomes" id="UP000799302"/>
    </source>
</evidence>
<accession>A0A6A6U370</accession>